<dbReference type="Proteomes" id="UP001166093">
    <property type="component" value="Unassembled WGS sequence"/>
</dbReference>
<keyword evidence="7" id="KW-0730">Sialic acid</keyword>
<proteinExistence type="inferred from homology"/>
<keyword evidence="8 15" id="KW-1133">Transmembrane helix</keyword>
<evidence type="ECO:0000256" key="2">
    <source>
        <dbReference type="ARBA" id="ARBA00006003"/>
    </source>
</evidence>
<sequence>QGGQRMAIFGAVFLVMTLLILYGSNSSNDYHNTPLRTSLHFRTLPSLKKWEVKDGFLPVYGNKASTMNLHCNQCALVTSSSHILGSNMGAKIDQSECVIRMNDAPTAGYEKDAGNRTTVRVVAHSSVYRVIRRPQEFLNKTPDPVIIFWGPPSKISKDSKGTLFRLIQRVSMTFINLSTFTIAPKWMRQFDDLFHKETGRDRARSHSWLSTGWFTMVIAIEMCDSIHVYGMVPPYYCGKRSQPRKLPYHYYEPKGPDECATFIQNERGQRGNHHRFITEKQVFARWAKLYNITFSNPQW</sequence>
<dbReference type="EMBL" id="JAAWVQ010026226">
    <property type="protein sequence ID" value="MBN3272974.1"/>
    <property type="molecule type" value="Genomic_DNA"/>
</dbReference>
<keyword evidence="10" id="KW-0443">Lipid metabolism</keyword>
<dbReference type="Pfam" id="PF00777">
    <property type="entry name" value="Glyco_transf_29"/>
    <property type="match status" value="1"/>
</dbReference>
<evidence type="ECO:0000256" key="12">
    <source>
        <dbReference type="ARBA" id="ARBA00023157"/>
    </source>
</evidence>
<feature type="transmembrane region" description="Helical" evidence="15">
    <location>
        <begin position="7"/>
        <end position="24"/>
    </location>
</feature>
<dbReference type="PANTHER" id="PTHR45906:SF6">
    <property type="entry name" value="ALPHA-N-ACETYLGALACTOSAMINIDE ALPHA-2,6-SIALYLTRANSFERASE 6"/>
    <property type="match status" value="1"/>
</dbReference>
<keyword evidence="6" id="KW-0735">Signal-anchor</keyword>
<dbReference type="Gene3D" id="3.90.1480.20">
    <property type="entry name" value="Glycosyl transferase family 29"/>
    <property type="match status" value="1"/>
</dbReference>
<evidence type="ECO:0000256" key="5">
    <source>
        <dbReference type="ARBA" id="ARBA00022692"/>
    </source>
</evidence>
<evidence type="ECO:0000256" key="7">
    <source>
        <dbReference type="ARBA" id="ARBA00022981"/>
    </source>
</evidence>
<evidence type="ECO:0000256" key="10">
    <source>
        <dbReference type="ARBA" id="ARBA00023098"/>
    </source>
</evidence>
<comment type="caution">
    <text evidence="16">The sequence shown here is derived from an EMBL/GenBank/DDBJ whole genome shotgun (WGS) entry which is preliminary data.</text>
</comment>
<keyword evidence="3 16" id="KW-0328">Glycosyltransferase</keyword>
<evidence type="ECO:0000256" key="6">
    <source>
        <dbReference type="ARBA" id="ARBA00022968"/>
    </source>
</evidence>
<evidence type="ECO:0000256" key="9">
    <source>
        <dbReference type="ARBA" id="ARBA00023034"/>
    </source>
</evidence>
<dbReference type="InterPro" id="IPR038578">
    <property type="entry name" value="GT29-like_sf"/>
</dbReference>
<keyword evidence="5 15" id="KW-0812">Transmembrane</keyword>
<comment type="subcellular location">
    <subcellularLocation>
        <location evidence="1">Golgi apparatus membrane</location>
        <topology evidence="1">Single-pass type II membrane protein</topology>
    </subcellularLocation>
</comment>
<evidence type="ECO:0000256" key="8">
    <source>
        <dbReference type="ARBA" id="ARBA00022989"/>
    </source>
</evidence>
<feature type="non-terminal residue" evidence="16">
    <location>
        <position position="299"/>
    </location>
</feature>
<evidence type="ECO:0000256" key="1">
    <source>
        <dbReference type="ARBA" id="ARBA00004323"/>
    </source>
</evidence>
<protein>
    <submittedName>
        <fullName evidence="16">SIA7F sialyltransferase</fullName>
    </submittedName>
</protein>
<feature type="non-terminal residue" evidence="16">
    <location>
        <position position="1"/>
    </location>
</feature>
<accession>A0ABS2XFP6</accession>
<keyword evidence="9" id="KW-0333">Golgi apparatus</keyword>
<comment type="similarity">
    <text evidence="2">Belongs to the glycosyltransferase 29 family.</text>
</comment>
<name>A0ABS2XFP6_POLSP</name>
<evidence type="ECO:0000256" key="3">
    <source>
        <dbReference type="ARBA" id="ARBA00022676"/>
    </source>
</evidence>
<dbReference type="PANTHER" id="PTHR45906">
    <property type="entry name" value="ALPHA-N-ACETYL-NEURAMINYL-2,3-BETA-GALACTOSYL-1, 3-N-ACETYL-GALACTOSAMINIDE ALPHA-2,6-SIALYLTRANSFERASE-LIKE"/>
    <property type="match status" value="1"/>
</dbReference>
<gene>
    <name evidence="16" type="primary">St6galnac6</name>
    <name evidence="16" type="ORF">GTO93_0022066</name>
</gene>
<evidence type="ECO:0000256" key="11">
    <source>
        <dbReference type="ARBA" id="ARBA00023136"/>
    </source>
</evidence>
<organism evidence="16 17">
    <name type="scientific">Polyodon spathula</name>
    <name type="common">North American paddlefish</name>
    <name type="synonym">Squalus spathula</name>
    <dbReference type="NCBI Taxonomy" id="7913"/>
    <lineage>
        <taxon>Eukaryota</taxon>
        <taxon>Metazoa</taxon>
        <taxon>Chordata</taxon>
        <taxon>Craniata</taxon>
        <taxon>Vertebrata</taxon>
        <taxon>Euteleostomi</taxon>
        <taxon>Actinopterygii</taxon>
        <taxon>Chondrostei</taxon>
        <taxon>Acipenseriformes</taxon>
        <taxon>Polyodontidae</taxon>
        <taxon>Polyodon</taxon>
    </lineage>
</organism>
<keyword evidence="11 15" id="KW-0472">Membrane</keyword>
<keyword evidence="17" id="KW-1185">Reference proteome</keyword>
<evidence type="ECO:0000256" key="14">
    <source>
        <dbReference type="ARBA" id="ARBA00043744"/>
    </source>
</evidence>
<reference evidence="16" key="1">
    <citation type="journal article" date="2021" name="Cell">
        <title>Tracing the genetic footprints of vertebrate landing in non-teleost ray-finned fishes.</title>
        <authorList>
            <person name="Bi X."/>
            <person name="Wang K."/>
            <person name="Yang L."/>
            <person name="Pan H."/>
            <person name="Jiang H."/>
            <person name="Wei Q."/>
            <person name="Fang M."/>
            <person name="Yu H."/>
            <person name="Zhu C."/>
            <person name="Cai Y."/>
            <person name="He Y."/>
            <person name="Gan X."/>
            <person name="Zeng H."/>
            <person name="Yu D."/>
            <person name="Zhu Y."/>
            <person name="Jiang H."/>
            <person name="Qiu Q."/>
            <person name="Yang H."/>
            <person name="Zhang Y.E."/>
            <person name="Wang W."/>
            <person name="Zhu M."/>
            <person name="He S."/>
            <person name="Zhang G."/>
        </authorList>
    </citation>
    <scope>NUCLEOTIDE SEQUENCE</scope>
    <source>
        <strain evidence="16">Pddl_001</strain>
    </source>
</reference>
<keyword evidence="13" id="KW-0325">Glycoprotein</keyword>
<keyword evidence="12" id="KW-1015">Disulfide bond</keyword>
<evidence type="ECO:0000256" key="15">
    <source>
        <dbReference type="SAM" id="Phobius"/>
    </source>
</evidence>
<evidence type="ECO:0000256" key="4">
    <source>
        <dbReference type="ARBA" id="ARBA00022679"/>
    </source>
</evidence>
<keyword evidence="4" id="KW-0808">Transferase</keyword>
<evidence type="ECO:0000313" key="16">
    <source>
        <dbReference type="EMBL" id="MBN3272974.1"/>
    </source>
</evidence>
<evidence type="ECO:0000313" key="17">
    <source>
        <dbReference type="Proteomes" id="UP001166093"/>
    </source>
</evidence>
<comment type="catalytic activity">
    <reaction evidence="14">
        <text>a ganglioside GM1b (d18:1(4E)) + CMP-N-acetyl-beta-neuraminate = a ganglioside GD1alpha (d18:1(4E)) + CMP + H(+)</text>
        <dbReference type="Rhea" id="RHEA:41968"/>
        <dbReference type="ChEBI" id="CHEBI:15378"/>
        <dbReference type="ChEBI" id="CHEBI:57812"/>
        <dbReference type="ChEBI" id="CHEBI:60377"/>
        <dbReference type="ChEBI" id="CHEBI:78568"/>
        <dbReference type="ChEBI" id="CHEBI:78569"/>
    </reaction>
    <physiologicalReaction direction="left-to-right" evidence="14">
        <dbReference type="Rhea" id="RHEA:41969"/>
    </physiologicalReaction>
</comment>
<evidence type="ECO:0000256" key="13">
    <source>
        <dbReference type="ARBA" id="ARBA00023180"/>
    </source>
</evidence>
<dbReference type="InterPro" id="IPR001675">
    <property type="entry name" value="Glyco_trans_29"/>
</dbReference>
<dbReference type="GO" id="GO:0016757">
    <property type="term" value="F:glycosyltransferase activity"/>
    <property type="evidence" value="ECO:0007669"/>
    <property type="project" value="UniProtKB-KW"/>
</dbReference>